<keyword evidence="4" id="KW-1185">Reference proteome</keyword>
<feature type="domain" description="Glycosyl transferase family 1" evidence="1">
    <location>
        <begin position="184"/>
        <end position="340"/>
    </location>
</feature>
<feature type="domain" description="Glycosyltransferase subfamily 4-like N-terminal" evidence="2">
    <location>
        <begin position="17"/>
        <end position="182"/>
    </location>
</feature>
<dbReference type="InterPro" id="IPR028098">
    <property type="entry name" value="Glyco_trans_4-like_N"/>
</dbReference>
<protein>
    <submittedName>
        <fullName evidence="3">Glycosyltransferase</fullName>
        <ecNumber evidence="3">2.4.-.-</ecNumber>
    </submittedName>
</protein>
<evidence type="ECO:0000313" key="4">
    <source>
        <dbReference type="Proteomes" id="UP001059950"/>
    </source>
</evidence>
<evidence type="ECO:0000259" key="2">
    <source>
        <dbReference type="Pfam" id="PF13439"/>
    </source>
</evidence>
<dbReference type="Pfam" id="PF00534">
    <property type="entry name" value="Glycos_transf_1"/>
    <property type="match status" value="1"/>
</dbReference>
<accession>A0ABY5GUA4</accession>
<evidence type="ECO:0000313" key="3">
    <source>
        <dbReference type="EMBL" id="UTW02466.1"/>
    </source>
</evidence>
<keyword evidence="3" id="KW-0328">Glycosyltransferase</keyword>
<dbReference type="InterPro" id="IPR001296">
    <property type="entry name" value="Glyco_trans_1"/>
</dbReference>
<dbReference type="Gene3D" id="3.40.50.2000">
    <property type="entry name" value="Glycogen Phosphorylase B"/>
    <property type="match status" value="2"/>
</dbReference>
<dbReference type="EMBL" id="CP073344">
    <property type="protein sequence ID" value="UTW02466.1"/>
    <property type="molecule type" value="Genomic_DNA"/>
</dbReference>
<dbReference type="PANTHER" id="PTHR12526:SF630">
    <property type="entry name" value="GLYCOSYLTRANSFERASE"/>
    <property type="match status" value="1"/>
</dbReference>
<dbReference type="Proteomes" id="UP001059950">
    <property type="component" value="Chromosome"/>
</dbReference>
<proteinExistence type="predicted"/>
<dbReference type="SUPFAM" id="SSF53756">
    <property type="entry name" value="UDP-Glycosyltransferase/glycogen phosphorylase"/>
    <property type="match status" value="1"/>
</dbReference>
<dbReference type="Pfam" id="PF13439">
    <property type="entry name" value="Glyco_transf_4"/>
    <property type="match status" value="1"/>
</dbReference>
<dbReference type="GO" id="GO:0016757">
    <property type="term" value="F:glycosyltransferase activity"/>
    <property type="evidence" value="ECO:0007669"/>
    <property type="project" value="UniProtKB-KW"/>
</dbReference>
<gene>
    <name evidence="3" type="ORF">KDX31_14035</name>
</gene>
<evidence type="ECO:0000259" key="1">
    <source>
        <dbReference type="Pfam" id="PF00534"/>
    </source>
</evidence>
<keyword evidence="3" id="KW-0808">Transferase</keyword>
<sequence length="363" mass="40702">MSNKLPKILHVLEGLGGGTLTSSSQICNLMVEAGCEVHLIYSPLRDELPENWMDFFSKKIVLHRIDMKRSISPASDLKSLIKILCEYRNIRPDVIHLHCSKAGFIGRIAAMFFPSAKVFYSPRGFGFLQENISSFSKKVYWILEWLASRISGTIIACSYSELEEANKIHSRSILIENAIDVTKVPKKVSNDNSKVKVGTLGRISYQKNPYLFFEVAQYFSSNADIEFIWIGGGDQEMQDLLERQGVTVSGWLEREEAINALTGLDIYLQTSLWEGMPLSVIEASLSGIPAVVTNVIGNRDVVENGVTGYICDDKFAIAEAIERLLLDKGHREKLGDESRSKGLGRFSMERLLSDYSKVYGLNR</sequence>
<dbReference type="EC" id="2.4.-.-" evidence="3"/>
<organism evidence="3 4">
    <name type="scientific">Amphritea atlantica</name>
    <dbReference type="NCBI Taxonomy" id="355243"/>
    <lineage>
        <taxon>Bacteria</taxon>
        <taxon>Pseudomonadati</taxon>
        <taxon>Pseudomonadota</taxon>
        <taxon>Gammaproteobacteria</taxon>
        <taxon>Oceanospirillales</taxon>
        <taxon>Oceanospirillaceae</taxon>
        <taxon>Amphritea</taxon>
    </lineage>
</organism>
<dbReference type="PANTHER" id="PTHR12526">
    <property type="entry name" value="GLYCOSYLTRANSFERASE"/>
    <property type="match status" value="1"/>
</dbReference>
<reference evidence="3" key="1">
    <citation type="submission" date="2021-04" db="EMBL/GenBank/DDBJ databases">
        <title>Oceanospirillales bacteria with DddD are important DMSP degraders in coastal seawater.</title>
        <authorList>
            <person name="Liu J."/>
        </authorList>
    </citation>
    <scope>NUCLEOTIDE SEQUENCE</scope>
    <source>
        <strain evidence="3">GY6</strain>
    </source>
</reference>
<name>A0ABY5GUA4_9GAMM</name>